<dbReference type="Pfam" id="PF14358">
    <property type="entry name" value="DUF4405"/>
    <property type="match status" value="1"/>
</dbReference>
<keyword evidence="4" id="KW-1185">Reference proteome</keyword>
<accession>A0ABS4DFV2</accession>
<dbReference type="RefSeq" id="WP_135480917.1">
    <property type="nucleotide sequence ID" value="NZ_SIJK02000063.1"/>
</dbReference>
<feature type="transmembrane region" description="Helical" evidence="1">
    <location>
        <begin position="71"/>
        <end position="91"/>
    </location>
</feature>
<proteinExistence type="predicted"/>
<sequence>MSSDPRVLGHAHTADRHRKSGQKARLRALIALTLIVLWILAALTGFILYVAPAGPHSGGLIMFILTKAQWANVHFWLSVAASLVTMMHIVIDWKALTGCVRFLTSVERKPMP</sequence>
<evidence type="ECO:0000259" key="2">
    <source>
        <dbReference type="Pfam" id="PF14358"/>
    </source>
</evidence>
<evidence type="ECO:0000313" key="3">
    <source>
        <dbReference type="EMBL" id="MBP1468301.1"/>
    </source>
</evidence>
<name>A0ABS4DFV2_9CHLR</name>
<feature type="domain" description="Flavinylation-associated cytochrome" evidence="2">
    <location>
        <begin position="30"/>
        <end position="93"/>
    </location>
</feature>
<evidence type="ECO:0000256" key="1">
    <source>
        <dbReference type="SAM" id="Phobius"/>
    </source>
</evidence>
<feature type="transmembrane region" description="Helical" evidence="1">
    <location>
        <begin position="26"/>
        <end position="51"/>
    </location>
</feature>
<dbReference type="InterPro" id="IPR025517">
    <property type="entry name" value="DUF4405"/>
</dbReference>
<gene>
    <name evidence="3" type="ORF">EYB53_021500</name>
</gene>
<reference evidence="3 4" key="1">
    <citation type="submission" date="2021-03" db="EMBL/GenBank/DDBJ databases">
        <authorList>
            <person name="Grouzdev D.S."/>
        </authorList>
    </citation>
    <scope>NUCLEOTIDE SEQUENCE [LARGE SCALE GENOMIC DNA]</scope>
    <source>
        <strain evidence="3 4">M50-1</strain>
    </source>
</reference>
<dbReference type="EMBL" id="SIJK02000063">
    <property type="protein sequence ID" value="MBP1468301.1"/>
    <property type="molecule type" value="Genomic_DNA"/>
</dbReference>
<keyword evidence="1" id="KW-0472">Membrane</keyword>
<comment type="caution">
    <text evidence="3">The sequence shown here is derived from an EMBL/GenBank/DDBJ whole genome shotgun (WGS) entry which is preliminary data.</text>
</comment>
<keyword evidence="1" id="KW-1133">Transmembrane helix</keyword>
<organism evidence="3 4">
    <name type="scientific">Candidatus Chloroploca mongolica</name>
    <dbReference type="NCBI Taxonomy" id="2528176"/>
    <lineage>
        <taxon>Bacteria</taxon>
        <taxon>Bacillati</taxon>
        <taxon>Chloroflexota</taxon>
        <taxon>Chloroflexia</taxon>
        <taxon>Chloroflexales</taxon>
        <taxon>Chloroflexineae</taxon>
        <taxon>Oscillochloridaceae</taxon>
        <taxon>Candidatus Chloroploca</taxon>
    </lineage>
</organism>
<dbReference type="Proteomes" id="UP001193081">
    <property type="component" value="Unassembled WGS sequence"/>
</dbReference>
<evidence type="ECO:0000313" key="4">
    <source>
        <dbReference type="Proteomes" id="UP001193081"/>
    </source>
</evidence>
<keyword evidence="1" id="KW-0812">Transmembrane</keyword>
<protein>
    <submittedName>
        <fullName evidence="3">DUF4405 domain-containing protein</fullName>
    </submittedName>
</protein>